<feature type="region of interest" description="Disordered" evidence="1">
    <location>
        <begin position="1"/>
        <end position="45"/>
    </location>
</feature>
<protein>
    <submittedName>
        <fullName evidence="2">Uncharacterized protein</fullName>
    </submittedName>
</protein>
<gene>
    <name evidence="2" type="ORF">CMV_011073</name>
</gene>
<dbReference type="EMBL" id="JRKL02001330">
    <property type="protein sequence ID" value="KAF3964663.1"/>
    <property type="molecule type" value="Genomic_DNA"/>
</dbReference>
<organism evidence="2 3">
    <name type="scientific">Castanea mollissima</name>
    <name type="common">Chinese chestnut</name>
    <dbReference type="NCBI Taxonomy" id="60419"/>
    <lineage>
        <taxon>Eukaryota</taxon>
        <taxon>Viridiplantae</taxon>
        <taxon>Streptophyta</taxon>
        <taxon>Embryophyta</taxon>
        <taxon>Tracheophyta</taxon>
        <taxon>Spermatophyta</taxon>
        <taxon>Magnoliopsida</taxon>
        <taxon>eudicotyledons</taxon>
        <taxon>Gunneridae</taxon>
        <taxon>Pentapetalae</taxon>
        <taxon>rosids</taxon>
        <taxon>fabids</taxon>
        <taxon>Fagales</taxon>
        <taxon>Fagaceae</taxon>
        <taxon>Castanea</taxon>
    </lineage>
</organism>
<sequence length="119" mass="13478">MALASSSWVTLPPPRHSVDHTAPIKQRSQHSADRTAPIKQRSHWSCRSQHRADHTGFIDCNTAPIAPDRTNEEAKKPAYKNWDLIKAFGCCNCSTTQQLTHWLMSLSFIGFYMQKPGEN</sequence>
<reference evidence="2" key="1">
    <citation type="submission" date="2020-03" db="EMBL/GenBank/DDBJ databases">
        <title>Castanea mollissima Vanexum genome sequencing.</title>
        <authorList>
            <person name="Staton M."/>
        </authorList>
    </citation>
    <scope>NUCLEOTIDE SEQUENCE</scope>
    <source>
        <tissue evidence="2">Leaf</tissue>
    </source>
</reference>
<keyword evidence="3" id="KW-1185">Reference proteome</keyword>
<evidence type="ECO:0000256" key="1">
    <source>
        <dbReference type="SAM" id="MobiDB-lite"/>
    </source>
</evidence>
<accession>A0A8J4VL63</accession>
<evidence type="ECO:0000313" key="2">
    <source>
        <dbReference type="EMBL" id="KAF3964663.1"/>
    </source>
</evidence>
<comment type="caution">
    <text evidence="2">The sequence shown here is derived from an EMBL/GenBank/DDBJ whole genome shotgun (WGS) entry which is preliminary data.</text>
</comment>
<dbReference type="AlphaFoldDB" id="A0A8J4VL63"/>
<proteinExistence type="predicted"/>
<evidence type="ECO:0000313" key="3">
    <source>
        <dbReference type="Proteomes" id="UP000737018"/>
    </source>
</evidence>
<dbReference type="Proteomes" id="UP000737018">
    <property type="component" value="Unassembled WGS sequence"/>
</dbReference>
<name>A0A8J4VL63_9ROSI</name>